<sequence length="990" mass="100424">MGREWGMSRFLTYRRMARSSLKPALLAGVAMWCTVAGAQAQSAPTIYQTLNYGTSGTFLTGIRGNTIVGNYVVPGTGATGGLLYDMTTGAWSAFPVATSNGVNYPNATGSSPYGPSFGSQTGILRTVGSYITSASAPYDLGYLYDAAAAPARQLTTLAYPSASGNPTLYTIAHSTFGDTVVGNFDTRLATGNAVIYTISTGTYVKNNMPGAVSTTAYGVYGDMIAGGYANAGPGGGIGFEHGYLYNTLTGTWTTYDHPGAIITHLEGITGAGRSGEYNMVADWVTPDNVVHAGVLHVDALGIPTWYELNIPGALLVSSNSAYGDKVVGIYLTPGSATPNGYIATLPGIYNPIRNTGTLTSSADNAAALSGAKGDDIVNSGTVRVSGTGGIGMRGETYGVLTNMGTVVASGVVGAAAELHGLYGTLLNYGTLQAPAVADALRTGPDAVGTAIVNYGVIDGRLAATGGLDKRLENSGWIGVSGIGVSITSLFGGTFVQTAAGTLSLRVTSSGTDTLSIVGVARLAGTLAVPFQTTSLTRNYTLFTSTQGYTGTFTNLVTSGLPSFMGASLVYAPNAVSLNLTSGMAQIQGLSTNQRAVGAGLDRAFNAGSGVSDPLTSLYALNSSQLPQALSALSGEALASEQSVLIGDGLYSRQAVLDRLRQGAYADRSGAMAALAYGGPTMSYAGSEASAPATSAAAALAYAAGGAPVAVPPPAGPTLWAQGFGSWANYGGNGNVSGISETLGGVISGIDATVGNWRVGGALGYTQSNASLNNVSGSSEADSATIALYAGTSAGPWNLRLGASYAFSQIDTTRTVAFPGFIEQAKANYNGGTGQLFAEVGYGFAVQAVAFEPYAGLAWVHLNTDSFSENGAVSSALSGASSSANVGYGTLGLRAATSLPLSNGMAFAPHVSAAWQYAFGDLTPSAQLALASVPGANFTVQGLPLAQNTALVEAGLDLKLNAQMRVGASYVGQFADSVTVNAFQANFTWNF</sequence>
<dbReference type="InterPro" id="IPR006315">
    <property type="entry name" value="OM_autotransptr_brl_dom"/>
</dbReference>
<dbReference type="eggNOG" id="COG4625">
    <property type="taxonomic scope" value="Bacteria"/>
</dbReference>
<reference evidence="4" key="2">
    <citation type="submission" date="2007-04" db="EMBL/GenBank/DDBJ databases">
        <title>Complete genome sequence of the nitrogen-fixing bacterium Azorhizobium caulinodans ORS571.</title>
        <authorList>
            <person name="Lee K.B."/>
            <person name="Backer P.D."/>
            <person name="Aono T."/>
            <person name="Liu C.T."/>
            <person name="Suzuki S."/>
            <person name="Suzuki T."/>
            <person name="Kaneko T."/>
            <person name="Yamada M."/>
            <person name="Tabata S."/>
            <person name="Kupfer D.M."/>
            <person name="Najar F.Z."/>
            <person name="Wiley G.B."/>
            <person name="Roe B."/>
            <person name="Binnewies T."/>
            <person name="Ussery D."/>
            <person name="Vereecke D."/>
            <person name="Gevers D."/>
            <person name="Holsters M."/>
            <person name="Oyaizu H."/>
        </authorList>
    </citation>
    <scope>NUCLEOTIDE SEQUENCE [LARGE SCALE GENOMIC DNA]</scope>
    <source>
        <strain evidence="4">ATCC 43989 / DSM 5975 / JCM 20966 / LMG 6465 / NBRC 14845 / NCIMB 13405 / ORS 571</strain>
    </source>
</reference>
<evidence type="ECO:0000256" key="1">
    <source>
        <dbReference type="SAM" id="SignalP"/>
    </source>
</evidence>
<reference evidence="3 4" key="4">
    <citation type="journal article" date="2009" name="Appl. Environ. Microbiol.">
        <title>Comparative genome-wide transcriptional profiling of Azorhizobium caulinodans ORS571 grown under free-living and symbiotic conditions.</title>
        <authorList>
            <person name="Tsukada S."/>
            <person name="Aono T."/>
            <person name="Akiba N."/>
            <person name="Lee KB."/>
            <person name="Liu CT."/>
            <person name="Toyazaki H."/>
            <person name="Oyaizu H."/>
        </authorList>
    </citation>
    <scope>NUCLEOTIDE SEQUENCE [LARGE SCALE GENOMIC DNA]</scope>
    <source>
        <strain evidence="4">ATCC 43989 / DSM 5975 / JCM 20966 / LMG 6465 / NBRC 14845 / NCIMB 13405 / ORS 571</strain>
    </source>
</reference>
<keyword evidence="4" id="KW-1185">Reference proteome</keyword>
<evidence type="ECO:0000313" key="3">
    <source>
        <dbReference type="EMBL" id="BAF86946.1"/>
    </source>
</evidence>
<evidence type="ECO:0000259" key="2">
    <source>
        <dbReference type="PROSITE" id="PS51208"/>
    </source>
</evidence>
<accession>A8HUH9</accession>
<dbReference type="InterPro" id="IPR005546">
    <property type="entry name" value="Autotransporte_beta"/>
</dbReference>
<gene>
    <name evidence="3" type="ordered locus">AZC_0948</name>
</gene>
<dbReference type="HOGENOM" id="CLU_301623_0_0_5"/>
<feature type="chain" id="PRO_5002721183" evidence="1">
    <location>
        <begin position="39"/>
        <end position="990"/>
    </location>
</feature>
<feature type="domain" description="Autotransporter" evidence="2">
    <location>
        <begin position="711"/>
        <end position="990"/>
    </location>
</feature>
<dbReference type="NCBIfam" id="TIGR01414">
    <property type="entry name" value="autotrans_barl"/>
    <property type="match status" value="1"/>
</dbReference>
<dbReference type="GO" id="GO:0019867">
    <property type="term" value="C:outer membrane"/>
    <property type="evidence" value="ECO:0007669"/>
    <property type="project" value="InterPro"/>
</dbReference>
<keyword evidence="1" id="KW-0732">Signal</keyword>
<evidence type="ECO:0000313" key="4">
    <source>
        <dbReference type="Proteomes" id="UP000000270"/>
    </source>
</evidence>
<dbReference type="SMART" id="SM00869">
    <property type="entry name" value="Autotransporter"/>
    <property type="match status" value="1"/>
</dbReference>
<dbReference type="PROSITE" id="PS51208">
    <property type="entry name" value="AUTOTRANSPORTER"/>
    <property type="match status" value="1"/>
</dbReference>
<name>A8HUH9_AZOC5</name>
<organism evidence="3 4">
    <name type="scientific">Azorhizobium caulinodans (strain ATCC 43989 / DSM 5975 / JCM 20966 / LMG 6465 / NBRC 14845 / NCIMB 13405 / ORS 571)</name>
    <dbReference type="NCBI Taxonomy" id="438753"/>
    <lineage>
        <taxon>Bacteria</taxon>
        <taxon>Pseudomonadati</taxon>
        <taxon>Pseudomonadota</taxon>
        <taxon>Alphaproteobacteria</taxon>
        <taxon>Hyphomicrobiales</taxon>
        <taxon>Xanthobacteraceae</taxon>
        <taxon>Azorhizobium</taxon>
    </lineage>
</organism>
<dbReference type="Pfam" id="PF03797">
    <property type="entry name" value="Autotransporter"/>
    <property type="match status" value="1"/>
</dbReference>
<protein>
    <submittedName>
        <fullName evidence="3">Outer membrane autotransporter barrel protein</fullName>
    </submittedName>
</protein>
<dbReference type="SUPFAM" id="SSF103515">
    <property type="entry name" value="Autotransporter"/>
    <property type="match status" value="1"/>
</dbReference>
<dbReference type="Gene3D" id="2.40.128.130">
    <property type="entry name" value="Autotransporter beta-domain"/>
    <property type="match status" value="1"/>
</dbReference>
<dbReference type="Proteomes" id="UP000000270">
    <property type="component" value="Chromosome"/>
</dbReference>
<dbReference type="KEGG" id="azc:AZC_0948"/>
<dbReference type="EMBL" id="AP009384">
    <property type="protein sequence ID" value="BAF86946.1"/>
    <property type="molecule type" value="Genomic_DNA"/>
</dbReference>
<reference evidence="3 4" key="3">
    <citation type="journal article" date="2008" name="BMC Genomics">
        <title>The genome of the versatile nitrogen fixer Azorhizobium caulinodans ORS571.</title>
        <authorList>
            <person name="Lee KB."/>
            <person name="Backer P.D."/>
            <person name="Aono T."/>
            <person name="Liu CT."/>
            <person name="Suzuki S."/>
            <person name="Suzuki T."/>
            <person name="Kaneko T."/>
            <person name="Yamada M."/>
            <person name="Tabata S."/>
            <person name="Kupfer D.M."/>
            <person name="Najar F.Z."/>
            <person name="Wiley G.B."/>
            <person name="Roe B."/>
            <person name="Binnewies T.T."/>
            <person name="Ussery D.W."/>
            <person name="D'Haeze W."/>
            <person name="Herder J.D."/>
            <person name="Gevers D."/>
            <person name="Vereecke D."/>
            <person name="Holsters M."/>
            <person name="Oyaizu H."/>
        </authorList>
    </citation>
    <scope>NUCLEOTIDE SEQUENCE [LARGE SCALE GENOMIC DNA]</scope>
    <source>
        <strain evidence="4">ATCC 43989 / DSM 5975 / JCM 20966 / LMG 6465 / NBRC 14845 / NCIMB 13405 / ORS 571</strain>
    </source>
</reference>
<reference evidence="3 4" key="5">
    <citation type="journal article" date="2010" name="Appl. Environ. Microbiol.">
        <title>phrR-like gene praR of Azorhizobium caulinodans ORS571 is essential for symbiosis with Sesbania rostrata and is involved in expression of reb genes.</title>
        <authorList>
            <person name="Akiba N."/>
            <person name="Aono T."/>
            <person name="Toyazaki H."/>
            <person name="Sato S."/>
            <person name="Oyaizu H."/>
        </authorList>
    </citation>
    <scope>NUCLEOTIDE SEQUENCE [LARGE SCALE GENOMIC DNA]</scope>
    <source>
        <strain evidence="4">ATCC 43989 / DSM 5975 / JCM 20966 / LMG 6465 / NBRC 14845 / NCIMB 13405 / ORS 571</strain>
    </source>
</reference>
<dbReference type="STRING" id="438753.AZC_0948"/>
<proteinExistence type="predicted"/>
<reference evidence="3 4" key="1">
    <citation type="journal article" date="2007" name="Appl. Environ. Microbiol.">
        <title>Rhizobial factors required for stem nodule maturation and maintenance in Sesbania rostrata-Azorhizobium caulinodans ORS571 symbiosis.</title>
        <authorList>
            <person name="Suzuki S."/>
            <person name="Aono T."/>
            <person name="Lee KB."/>
            <person name="Suzuki T."/>
            <person name="Liu CT."/>
            <person name="Miwa H."/>
            <person name="Wakao S."/>
            <person name="Iki T."/>
            <person name="Oyaizu H."/>
        </authorList>
    </citation>
    <scope>NUCLEOTIDE SEQUENCE [LARGE SCALE GENOMIC DNA]</scope>
    <source>
        <strain evidence="4">ATCC 43989 / DSM 5975 / JCM 20966 / LMG 6465 / NBRC 14845 / NCIMB 13405 / ORS 571</strain>
    </source>
</reference>
<dbReference type="InterPro" id="IPR036709">
    <property type="entry name" value="Autotransporte_beta_dom_sf"/>
</dbReference>
<dbReference type="AlphaFoldDB" id="A8HUH9"/>
<reference evidence="3 4" key="6">
    <citation type="journal article" date="2011" name="Appl. Environ. Microbiol.">
        <title>Involvement of the azorhizobial chromosome partition gene (parA) in the onset of bacteroid differentiation during Sesbania rostrata stem nodule development.</title>
        <authorList>
            <person name="Liu CT."/>
            <person name="Lee KB."/>
            <person name="Wang YS."/>
            <person name="Peng MH."/>
            <person name="Lee KT."/>
            <person name="Suzuki S."/>
            <person name="Suzuki T."/>
            <person name="Oyaizu H."/>
        </authorList>
    </citation>
    <scope>NUCLEOTIDE SEQUENCE [LARGE SCALE GENOMIC DNA]</scope>
    <source>
        <strain evidence="4">ATCC 43989 / DSM 5975 / JCM 20966 / LMG 6465 / NBRC 14845 / NCIMB 13405 / ORS 571</strain>
    </source>
</reference>
<feature type="signal peptide" evidence="1">
    <location>
        <begin position="1"/>
        <end position="38"/>
    </location>
</feature>